<evidence type="ECO:0000313" key="2">
    <source>
        <dbReference type="Proteomes" id="UP000838821"/>
    </source>
</evidence>
<dbReference type="RefSeq" id="WP_236289388.1">
    <property type="nucleotide sequence ID" value="NZ_CAKMMW010000010.1"/>
</dbReference>
<organism evidence="1 2">
    <name type="scientific">Paenibacillus allorhizoplanae</name>
    <dbReference type="NCBI Taxonomy" id="2905648"/>
    <lineage>
        <taxon>Bacteria</taxon>
        <taxon>Bacillati</taxon>
        <taxon>Bacillota</taxon>
        <taxon>Bacilli</taxon>
        <taxon>Bacillales</taxon>
        <taxon>Paenibacillaceae</taxon>
        <taxon>Paenibacillus</taxon>
    </lineage>
</organism>
<proteinExistence type="predicted"/>
<dbReference type="EMBL" id="CAKMMW010000010">
    <property type="protein sequence ID" value="CAH1211084.1"/>
    <property type="molecule type" value="Genomic_DNA"/>
</dbReference>
<dbReference type="Proteomes" id="UP000838821">
    <property type="component" value="Unassembled WGS sequence"/>
</dbReference>
<keyword evidence="2" id="KW-1185">Reference proteome</keyword>
<reference evidence="1" key="1">
    <citation type="submission" date="2022-01" db="EMBL/GenBank/DDBJ databases">
        <authorList>
            <person name="Criscuolo A."/>
        </authorList>
    </citation>
    <scope>NUCLEOTIDE SEQUENCE</scope>
    <source>
        <strain evidence="1">CIP111891</strain>
    </source>
</reference>
<sequence length="170" mass="20165">MSEWMPEMVTHAYWGKKGKFLYDTDTYLTWVLFAVEDGRFEYQIGNEYGEAVFGDIVVCPPYVAFYRNTLSPISFHAITFTFTNDKNQSLSNLLPEHKITVQQTKRLSENYHHLRVADQVMHYNLNNQRLKQHYFLDLWLMIIQQNMQHLEMNPLPSCGKRLHSNARTRT</sequence>
<evidence type="ECO:0008006" key="3">
    <source>
        <dbReference type="Google" id="ProtNLM"/>
    </source>
</evidence>
<name>A0ABM9CG02_9BACL</name>
<comment type="caution">
    <text evidence="1">The sequence shown here is derived from an EMBL/GenBank/DDBJ whole genome shotgun (WGS) entry which is preliminary data.</text>
</comment>
<accession>A0ABM9CG02</accession>
<gene>
    <name evidence="1" type="ORF">PAECIP111891_03680</name>
</gene>
<protein>
    <recommendedName>
        <fullName evidence="3">AraC family transcriptional regulator</fullName>
    </recommendedName>
</protein>
<evidence type="ECO:0000313" key="1">
    <source>
        <dbReference type="EMBL" id="CAH1211084.1"/>
    </source>
</evidence>